<dbReference type="OrthoDB" id="4025722at2759"/>
<dbReference type="Proteomes" id="UP000837801">
    <property type="component" value="Unassembled WGS sequence"/>
</dbReference>
<accession>A0A9P0VYV3</accession>
<feature type="transmembrane region" description="Helical" evidence="2">
    <location>
        <begin position="99"/>
        <end position="120"/>
    </location>
</feature>
<comment type="caution">
    <text evidence="3">The sequence shown here is derived from an EMBL/GenBank/DDBJ whole genome shotgun (WGS) entry which is preliminary data.</text>
</comment>
<keyword evidence="2" id="KW-0812">Transmembrane</keyword>
<reference evidence="3" key="1">
    <citation type="submission" date="2022-03" db="EMBL/GenBank/DDBJ databases">
        <authorList>
            <person name="Legras J.-L."/>
            <person name="Devillers H."/>
            <person name="Grondin C."/>
        </authorList>
    </citation>
    <scope>NUCLEOTIDE SEQUENCE</scope>
    <source>
        <strain evidence="3">CLIB 1423</strain>
    </source>
</reference>
<protein>
    <submittedName>
        <fullName evidence="3">Uncharacterized protein</fullName>
    </submittedName>
</protein>
<name>A0A9P0VYV3_9ASCO</name>
<keyword evidence="2" id="KW-1133">Transmembrane helix</keyword>
<feature type="region of interest" description="Disordered" evidence="1">
    <location>
        <begin position="1"/>
        <end position="46"/>
    </location>
</feature>
<evidence type="ECO:0000313" key="3">
    <source>
        <dbReference type="EMBL" id="CAH2353316.1"/>
    </source>
</evidence>
<keyword evidence="2" id="KW-0472">Membrane</keyword>
<dbReference type="AlphaFoldDB" id="A0A9P0VYV3"/>
<proteinExistence type="predicted"/>
<sequence>MPRPNRNSSISSKSTPSRSRSASIVVPTVVTPDPKRNHSLSISSVTSNESVNNDVLNDLKSQDAYKPSSKGKVHLMDDVDLEKQLILTAGGKREYVCGFVLKLLFLCAVVSGCSVLIFYAL</sequence>
<evidence type="ECO:0000256" key="1">
    <source>
        <dbReference type="SAM" id="MobiDB-lite"/>
    </source>
</evidence>
<evidence type="ECO:0000313" key="4">
    <source>
        <dbReference type="Proteomes" id="UP000837801"/>
    </source>
</evidence>
<feature type="compositionally biased region" description="Low complexity" evidence="1">
    <location>
        <begin position="1"/>
        <end position="23"/>
    </location>
</feature>
<gene>
    <name evidence="3" type="ORF">CLIB1423_10S02234</name>
</gene>
<organism evidence="3 4">
    <name type="scientific">[Candida] railenensis</name>
    <dbReference type="NCBI Taxonomy" id="45579"/>
    <lineage>
        <taxon>Eukaryota</taxon>
        <taxon>Fungi</taxon>
        <taxon>Dikarya</taxon>
        <taxon>Ascomycota</taxon>
        <taxon>Saccharomycotina</taxon>
        <taxon>Pichiomycetes</taxon>
        <taxon>Debaryomycetaceae</taxon>
        <taxon>Kurtzmaniella</taxon>
    </lineage>
</organism>
<dbReference type="EMBL" id="CAKXYY010000010">
    <property type="protein sequence ID" value="CAH2353316.1"/>
    <property type="molecule type" value="Genomic_DNA"/>
</dbReference>
<keyword evidence="4" id="KW-1185">Reference proteome</keyword>
<evidence type="ECO:0000256" key="2">
    <source>
        <dbReference type="SAM" id="Phobius"/>
    </source>
</evidence>